<evidence type="ECO:0000256" key="2">
    <source>
        <dbReference type="ARBA" id="ARBA00022448"/>
    </source>
</evidence>
<keyword evidence="4 6" id="KW-0067">ATP-binding</keyword>
<dbReference type="AlphaFoldDB" id="A0A7M4DIA9"/>
<dbReference type="EC" id="3.6.3.-" evidence="6"/>
<name>A0A7M4DIA9_9MICO</name>
<dbReference type="InterPro" id="IPR003593">
    <property type="entry name" value="AAA+_ATPase"/>
</dbReference>
<dbReference type="GO" id="GO:0016887">
    <property type="term" value="F:ATP hydrolysis activity"/>
    <property type="evidence" value="ECO:0007669"/>
    <property type="project" value="InterPro"/>
</dbReference>
<dbReference type="Pfam" id="PF00005">
    <property type="entry name" value="ABC_tran"/>
    <property type="match status" value="2"/>
</dbReference>
<dbReference type="PROSITE" id="PS00211">
    <property type="entry name" value="ABC_TRANSPORTER_1"/>
    <property type="match status" value="2"/>
</dbReference>
<evidence type="ECO:0000259" key="5">
    <source>
        <dbReference type="PROSITE" id="PS50893"/>
    </source>
</evidence>
<dbReference type="Proteomes" id="UP000419743">
    <property type="component" value="Unassembled WGS sequence"/>
</dbReference>
<evidence type="ECO:0000313" key="6">
    <source>
        <dbReference type="EMBL" id="VZO36679.1"/>
    </source>
</evidence>
<dbReference type="InterPro" id="IPR027417">
    <property type="entry name" value="P-loop_NTPase"/>
</dbReference>
<organism evidence="6 7">
    <name type="scientific">Occultella aeris</name>
    <dbReference type="NCBI Taxonomy" id="2761496"/>
    <lineage>
        <taxon>Bacteria</taxon>
        <taxon>Bacillati</taxon>
        <taxon>Actinomycetota</taxon>
        <taxon>Actinomycetes</taxon>
        <taxon>Micrococcales</taxon>
        <taxon>Ruaniaceae</taxon>
        <taxon>Occultella</taxon>
    </lineage>
</organism>
<evidence type="ECO:0000256" key="1">
    <source>
        <dbReference type="ARBA" id="ARBA00005417"/>
    </source>
</evidence>
<keyword evidence="2" id="KW-0813">Transport</keyword>
<dbReference type="InterPro" id="IPR003439">
    <property type="entry name" value="ABC_transporter-like_ATP-bd"/>
</dbReference>
<evidence type="ECO:0000256" key="3">
    <source>
        <dbReference type="ARBA" id="ARBA00022741"/>
    </source>
</evidence>
<reference evidence="6 7" key="1">
    <citation type="submission" date="2019-11" db="EMBL/GenBank/DDBJ databases">
        <authorList>
            <person name="Criscuolo A."/>
        </authorList>
    </citation>
    <scope>NUCLEOTIDE SEQUENCE [LARGE SCALE GENOMIC DNA]</scope>
    <source>
        <strain evidence="6">CIP111667</strain>
    </source>
</reference>
<protein>
    <submittedName>
        <fullName evidence="6">Glutathione import ATP-binding protein GsiA</fullName>
        <ecNumber evidence="6">3.6.3.-</ecNumber>
    </submittedName>
</protein>
<comment type="caution">
    <text evidence="6">The sequence shown here is derived from an EMBL/GenBank/DDBJ whole genome shotgun (WGS) entry which is preliminary data.</text>
</comment>
<dbReference type="SMART" id="SM00382">
    <property type="entry name" value="AAA"/>
    <property type="match status" value="2"/>
</dbReference>
<dbReference type="PROSITE" id="PS50893">
    <property type="entry name" value="ABC_TRANSPORTER_2"/>
    <property type="match status" value="2"/>
</dbReference>
<evidence type="ECO:0000313" key="7">
    <source>
        <dbReference type="Proteomes" id="UP000419743"/>
    </source>
</evidence>
<gene>
    <name evidence="6" type="primary">gsiA_7</name>
    <name evidence="6" type="ORF">HALOF300_01860</name>
</gene>
<dbReference type="GO" id="GO:0005524">
    <property type="term" value="F:ATP binding"/>
    <property type="evidence" value="ECO:0007669"/>
    <property type="project" value="UniProtKB-KW"/>
</dbReference>
<comment type="similarity">
    <text evidence="1">Belongs to the ABC transporter superfamily.</text>
</comment>
<dbReference type="PANTHER" id="PTHR43776">
    <property type="entry name" value="TRANSPORT ATP-BINDING PROTEIN"/>
    <property type="match status" value="1"/>
</dbReference>
<feature type="domain" description="ABC transporter" evidence="5">
    <location>
        <begin position="2"/>
        <end position="224"/>
    </location>
</feature>
<keyword evidence="3" id="KW-0547">Nucleotide-binding</keyword>
<dbReference type="InterPro" id="IPR050319">
    <property type="entry name" value="ABC_transp_ATP-bind"/>
</dbReference>
<dbReference type="PANTHER" id="PTHR43776:SF7">
    <property type="entry name" value="D,D-DIPEPTIDE TRANSPORT ATP-BINDING PROTEIN DDPF-RELATED"/>
    <property type="match status" value="1"/>
</dbReference>
<dbReference type="InterPro" id="IPR017871">
    <property type="entry name" value="ABC_transporter-like_CS"/>
</dbReference>
<sequence length="488" mass="51864">MIGVEDLTVRLDDRTVVGPISFAARPGEVIALVGESGSGKTTTGLAVMGEFPSGASVAGVVRSDPRRIGYVPQHPGTVLTPSRRVGSLLREVARVRGRAGTESVARAVARAHLDPALLRRFPHQLSGGQQQRAVFALALIGDPDCLVVDEPTTGQDPGHRDALAAELESLREGGTAIILLSHDLALVRRLADDTLVLRLGAVVEQGRDLWAHPREPYTRQLIEAGLGEPPAGRTAAAPTSSPVLRVDRLTAGYGRRGDPVLDEVDLLLERGSALTVRGPSGAGKSTLARCLAGLHQPHGGELRLAGRVTPWAVRARTSADRALVQYVFQDARAAFDPFRPIGAQVIRPVVNLRGDGRAAVAAKLADVAGQVGLEPDHLARRVSQLSGGELQRAALVRALLTRPDVLICDEITTGLDAVTREVVLDLLERMVDGGMALVIITHENRVVRRFADRVLSLELPGLVYAAAQTPSSLPLGSVKWNRRPPGNS</sequence>
<dbReference type="GO" id="GO:0055085">
    <property type="term" value="P:transmembrane transport"/>
    <property type="evidence" value="ECO:0007669"/>
    <property type="project" value="UniProtKB-ARBA"/>
</dbReference>
<accession>A0A7M4DIA9</accession>
<dbReference type="RefSeq" id="WP_197522428.1">
    <property type="nucleotide sequence ID" value="NZ_CACRYJ010000025.1"/>
</dbReference>
<keyword evidence="6" id="KW-0378">Hydrolase</keyword>
<dbReference type="SUPFAM" id="SSF52540">
    <property type="entry name" value="P-loop containing nucleoside triphosphate hydrolases"/>
    <property type="match status" value="2"/>
</dbReference>
<proteinExistence type="inferred from homology"/>
<keyword evidence="7" id="KW-1185">Reference proteome</keyword>
<dbReference type="EMBL" id="CACRYJ010000025">
    <property type="protein sequence ID" value="VZO36679.1"/>
    <property type="molecule type" value="Genomic_DNA"/>
</dbReference>
<dbReference type="Gene3D" id="3.40.50.300">
    <property type="entry name" value="P-loop containing nucleotide triphosphate hydrolases"/>
    <property type="match status" value="2"/>
</dbReference>
<evidence type="ECO:0000256" key="4">
    <source>
        <dbReference type="ARBA" id="ARBA00022840"/>
    </source>
</evidence>
<feature type="domain" description="ABC transporter" evidence="5">
    <location>
        <begin position="244"/>
        <end position="484"/>
    </location>
</feature>